<accession>A0ABM1ADK4</accession>
<evidence type="ECO:0000313" key="2">
    <source>
        <dbReference type="RefSeq" id="XP_012945640.1"/>
    </source>
</evidence>
<reference evidence="2" key="1">
    <citation type="submission" date="2025-08" db="UniProtKB">
        <authorList>
            <consortium name="RefSeq"/>
        </authorList>
    </citation>
    <scope>IDENTIFICATION</scope>
</reference>
<organism evidence="1 2">
    <name type="scientific">Aplysia californica</name>
    <name type="common">California sea hare</name>
    <dbReference type="NCBI Taxonomy" id="6500"/>
    <lineage>
        <taxon>Eukaryota</taxon>
        <taxon>Metazoa</taxon>
        <taxon>Spiralia</taxon>
        <taxon>Lophotrochozoa</taxon>
        <taxon>Mollusca</taxon>
        <taxon>Gastropoda</taxon>
        <taxon>Heterobranchia</taxon>
        <taxon>Euthyneura</taxon>
        <taxon>Tectipleura</taxon>
        <taxon>Aplysiida</taxon>
        <taxon>Aplysioidea</taxon>
        <taxon>Aplysiidae</taxon>
        <taxon>Aplysia</taxon>
    </lineage>
</organism>
<dbReference type="Proteomes" id="UP000694888">
    <property type="component" value="Unplaced"/>
</dbReference>
<protein>
    <submittedName>
        <fullName evidence="2">Uncharacterized protein LOC106013718</fullName>
    </submittedName>
</protein>
<keyword evidence="1" id="KW-1185">Reference proteome</keyword>
<sequence>MDSPRILSGLSDYLGGPELGQWRSAGFVVSRVISQNLGSGYPSDNLKPPFLVDEDRYTLSAYFVHPSIICTTGRTVAQVSSQGLGSNLYIQTTQDPDTSLLVPRQETNLRGSNWTEGQCFFSMGRHYWYDLEKDMNCGDIFPVFLLYNGGQLTGFGWAMVNDVRSVRYEHPPSALIRLFIKNPPRCLFDAEALSAMHIYLNDALFNLC</sequence>
<name>A0ABM1ADK4_APLCA</name>
<proteinExistence type="predicted"/>
<gene>
    <name evidence="2" type="primary">LOC106013718</name>
</gene>
<dbReference type="RefSeq" id="XP_012945640.1">
    <property type="nucleotide sequence ID" value="XM_013090186.1"/>
</dbReference>
<evidence type="ECO:0000313" key="1">
    <source>
        <dbReference type="Proteomes" id="UP000694888"/>
    </source>
</evidence>
<dbReference type="GeneID" id="106013718"/>